<dbReference type="AlphaFoldDB" id="A0A2D0J782"/>
<dbReference type="Proteomes" id="UP000221980">
    <property type="component" value="Unassembled WGS sequence"/>
</dbReference>
<name>A0A2D0J782_9GAMM</name>
<organism evidence="1 2">
    <name type="scientific">Xenorhabdus miraniensis</name>
    <dbReference type="NCBI Taxonomy" id="351674"/>
    <lineage>
        <taxon>Bacteria</taxon>
        <taxon>Pseudomonadati</taxon>
        <taxon>Pseudomonadota</taxon>
        <taxon>Gammaproteobacteria</taxon>
        <taxon>Enterobacterales</taxon>
        <taxon>Morganellaceae</taxon>
        <taxon>Xenorhabdus</taxon>
    </lineage>
</organism>
<evidence type="ECO:0000313" key="2">
    <source>
        <dbReference type="Proteomes" id="UP000221980"/>
    </source>
</evidence>
<dbReference type="OrthoDB" id="8479718at2"/>
<evidence type="ECO:0000313" key="1">
    <source>
        <dbReference type="EMBL" id="PHM40341.1"/>
    </source>
</evidence>
<comment type="caution">
    <text evidence="1">The sequence shown here is derived from an EMBL/GenBank/DDBJ whole genome shotgun (WGS) entry which is preliminary data.</text>
</comment>
<proteinExistence type="predicted"/>
<protein>
    <submittedName>
        <fullName evidence="1">Uncharacterized protein</fullName>
    </submittedName>
</protein>
<dbReference type="EMBL" id="NITZ01000067">
    <property type="protein sequence ID" value="PHM40341.1"/>
    <property type="molecule type" value="Genomic_DNA"/>
</dbReference>
<reference evidence="1 2" key="1">
    <citation type="journal article" date="2017" name="Nat. Microbiol.">
        <title>Natural product diversity associated with the nematode symbionts Photorhabdus and Xenorhabdus.</title>
        <authorList>
            <person name="Tobias N.J."/>
            <person name="Wolff H."/>
            <person name="Djahanschiri B."/>
            <person name="Grundmann F."/>
            <person name="Kronenwerth M."/>
            <person name="Shi Y.M."/>
            <person name="Simonyi S."/>
            <person name="Grun P."/>
            <person name="Shapiro-Ilan D."/>
            <person name="Pidot S.J."/>
            <person name="Stinear T.P."/>
            <person name="Ebersberger I."/>
            <person name="Bode H.B."/>
        </authorList>
    </citation>
    <scope>NUCLEOTIDE SEQUENCE [LARGE SCALE GENOMIC DNA]</scope>
    <source>
        <strain evidence="1 2">DSM 17902</strain>
    </source>
</reference>
<keyword evidence="2" id="KW-1185">Reference proteome</keyword>
<gene>
    <name evidence="1" type="ORF">Xmir_04396</name>
</gene>
<dbReference type="RefSeq" id="WP_099116096.1">
    <property type="nucleotide sequence ID" value="NZ_CAWNQI010000103.1"/>
</dbReference>
<sequence>MKGVNKKFVIEPMSFLFSDDLLSGSGELYSGVILLEEKDKSLKLSLSQDLPDGYLVWQDLIENSVGEFSLEDNYSEAEDYLEDIDEEYGDLQEEKILNYRKAKIKKTNTEYDDFYFEILDEVYYQLKMLSIQRYILGHKKESLLEKMFDIYKEGFYPCGMTKDKKIVAFNPMVLKTS</sequence>
<accession>A0A2D0J782</accession>